<dbReference type="EMBL" id="JAIVFL010000001">
    <property type="protein sequence ID" value="MCI4676639.1"/>
    <property type="molecule type" value="Genomic_DNA"/>
</dbReference>
<dbReference type="InterPro" id="IPR017969">
    <property type="entry name" value="Heavy-metal-associated_CS"/>
</dbReference>
<dbReference type="InterPro" id="IPR006121">
    <property type="entry name" value="HMA_dom"/>
</dbReference>
<evidence type="ECO:0000313" key="3">
    <source>
        <dbReference type="EMBL" id="MCI4676639.1"/>
    </source>
</evidence>
<gene>
    <name evidence="3" type="ORF">K9U37_17815</name>
</gene>
<evidence type="ECO:0000256" key="1">
    <source>
        <dbReference type="ARBA" id="ARBA00022723"/>
    </source>
</evidence>
<dbReference type="SUPFAM" id="SSF55008">
    <property type="entry name" value="HMA, heavy metal-associated domain"/>
    <property type="match status" value="1"/>
</dbReference>
<dbReference type="CDD" id="cd00371">
    <property type="entry name" value="HMA"/>
    <property type="match status" value="1"/>
</dbReference>
<feature type="domain" description="HMA" evidence="2">
    <location>
        <begin position="17"/>
        <end position="81"/>
    </location>
</feature>
<dbReference type="Pfam" id="PF00403">
    <property type="entry name" value="HMA"/>
    <property type="match status" value="1"/>
</dbReference>
<evidence type="ECO:0000259" key="2">
    <source>
        <dbReference type="PROSITE" id="PS50846"/>
    </source>
</evidence>
<dbReference type="PROSITE" id="PS01047">
    <property type="entry name" value="HMA_1"/>
    <property type="match status" value="1"/>
</dbReference>
<dbReference type="PROSITE" id="PS50846">
    <property type="entry name" value="HMA_2"/>
    <property type="match status" value="1"/>
</dbReference>
<reference evidence="3" key="1">
    <citation type="journal article" date="2022" name="ISME J.">
        <title>Identification of active gaseous-alkane degraders at natural gas seeps.</title>
        <authorList>
            <person name="Farhan Ul Haque M."/>
            <person name="Hernandez M."/>
            <person name="Crombie A.T."/>
            <person name="Murrell J.C."/>
        </authorList>
    </citation>
    <scope>NUCLEOTIDE SEQUENCE</scope>
    <source>
        <strain evidence="3">ANDR5</strain>
    </source>
</reference>
<sequence>MTLMESALPAEGAPGIRRIELDVTGMSCRACSGRVQRTLNKIDGVHASVNLGTRVATIDASRDVSVAELCAAVEKAGCSAAQRPEGSTASLTVDSGGQRNVLSRLVSAVFGH</sequence>
<keyword evidence="1" id="KW-0479">Metal-binding</keyword>
<dbReference type="RefSeq" id="WP_243072809.1">
    <property type="nucleotide sequence ID" value="NZ_JAIVFL010000001.1"/>
</dbReference>
<organism evidence="3 4">
    <name type="scientific">Candidatus Mycolicibacterium alkanivorans</name>
    <dbReference type="NCBI Taxonomy" id="2954114"/>
    <lineage>
        <taxon>Bacteria</taxon>
        <taxon>Bacillati</taxon>
        <taxon>Actinomycetota</taxon>
        <taxon>Actinomycetes</taxon>
        <taxon>Mycobacteriales</taxon>
        <taxon>Mycobacteriaceae</taxon>
        <taxon>Mycolicibacterium</taxon>
    </lineage>
</organism>
<dbReference type="Proteomes" id="UP001139068">
    <property type="component" value="Unassembled WGS sequence"/>
</dbReference>
<evidence type="ECO:0000313" key="4">
    <source>
        <dbReference type="Proteomes" id="UP001139068"/>
    </source>
</evidence>
<dbReference type="InterPro" id="IPR036163">
    <property type="entry name" value="HMA_dom_sf"/>
</dbReference>
<proteinExistence type="predicted"/>
<comment type="caution">
    <text evidence="3">The sequence shown here is derived from an EMBL/GenBank/DDBJ whole genome shotgun (WGS) entry which is preliminary data.</text>
</comment>
<accession>A0ABS9Z0S0</accession>
<name>A0ABS9Z0S0_9MYCO</name>
<protein>
    <submittedName>
        <fullName evidence="3">Heavy-metal-associated domain-containing protein</fullName>
    </submittedName>
</protein>
<keyword evidence="4" id="KW-1185">Reference proteome</keyword>
<dbReference type="Gene3D" id="3.30.70.100">
    <property type="match status" value="1"/>
</dbReference>